<dbReference type="SUPFAM" id="SSF54236">
    <property type="entry name" value="Ubiquitin-like"/>
    <property type="match status" value="1"/>
</dbReference>
<name>A0A131ZV53_SARSC</name>
<evidence type="ECO:0000313" key="3">
    <source>
        <dbReference type="Proteomes" id="UP000616769"/>
    </source>
</evidence>
<proteinExistence type="predicted"/>
<evidence type="ECO:0000313" key="2">
    <source>
        <dbReference type="EMBL" id="KPM02145.1"/>
    </source>
</evidence>
<dbReference type="Gene3D" id="3.10.20.90">
    <property type="entry name" value="Phosphatidylinositol 3-kinase Catalytic Subunit, Chain A, domain 1"/>
    <property type="match status" value="1"/>
</dbReference>
<dbReference type="EMBL" id="JXLN01001104">
    <property type="protein sequence ID" value="KPM02145.1"/>
    <property type="molecule type" value="Genomic_DNA"/>
</dbReference>
<feature type="compositionally biased region" description="Basic and acidic residues" evidence="1">
    <location>
        <begin position="557"/>
        <end position="568"/>
    </location>
</feature>
<evidence type="ECO:0000256" key="1">
    <source>
        <dbReference type="SAM" id="MobiDB-lite"/>
    </source>
</evidence>
<feature type="compositionally biased region" description="Low complexity" evidence="1">
    <location>
        <begin position="204"/>
        <end position="226"/>
    </location>
</feature>
<reference evidence="2 3" key="1">
    <citation type="journal article" date="2015" name="Parasit. Vectors">
        <title>Draft genome of the scabies mite.</title>
        <authorList>
            <person name="Rider S.D.Jr."/>
            <person name="Morgan M.S."/>
            <person name="Arlian L.G."/>
        </authorList>
    </citation>
    <scope>NUCLEOTIDE SEQUENCE [LARGE SCALE GENOMIC DNA]</scope>
    <source>
        <strain evidence="2">Arlian Lab</strain>
    </source>
</reference>
<accession>A0A131ZV53</accession>
<organism evidence="2 3">
    <name type="scientific">Sarcoptes scabiei</name>
    <name type="common">Itch mite</name>
    <name type="synonym">Acarus scabiei</name>
    <dbReference type="NCBI Taxonomy" id="52283"/>
    <lineage>
        <taxon>Eukaryota</taxon>
        <taxon>Metazoa</taxon>
        <taxon>Ecdysozoa</taxon>
        <taxon>Arthropoda</taxon>
        <taxon>Chelicerata</taxon>
        <taxon>Arachnida</taxon>
        <taxon>Acari</taxon>
        <taxon>Acariformes</taxon>
        <taxon>Sarcoptiformes</taxon>
        <taxon>Astigmata</taxon>
        <taxon>Psoroptidia</taxon>
        <taxon>Sarcoptoidea</taxon>
        <taxon>Sarcoptidae</taxon>
        <taxon>Sarcoptinae</taxon>
        <taxon>Sarcoptes</taxon>
    </lineage>
</organism>
<dbReference type="Proteomes" id="UP000616769">
    <property type="component" value="Unassembled WGS sequence"/>
</dbReference>
<feature type="region of interest" description="Disordered" evidence="1">
    <location>
        <begin position="557"/>
        <end position="596"/>
    </location>
</feature>
<dbReference type="Pfam" id="PF00240">
    <property type="entry name" value="ubiquitin"/>
    <property type="match status" value="1"/>
</dbReference>
<dbReference type="PANTHER" id="PTHR15204:SF0">
    <property type="entry name" value="LARGE PROLINE-RICH PROTEIN BAG6"/>
    <property type="match status" value="1"/>
</dbReference>
<dbReference type="VEuPathDB" id="VectorBase:SSCA008292"/>
<comment type="caution">
    <text evidence="2">The sequence shown here is derived from an EMBL/GenBank/DDBJ whole genome shotgun (WGS) entry which is preliminary data.</text>
</comment>
<dbReference type="PANTHER" id="PTHR15204">
    <property type="entry name" value="LARGE PROLINE-RICH PROTEIN BAG6"/>
    <property type="match status" value="1"/>
</dbReference>
<dbReference type="InterPro" id="IPR000626">
    <property type="entry name" value="Ubiquitin-like_dom"/>
</dbReference>
<dbReference type="GO" id="GO:0036503">
    <property type="term" value="P:ERAD pathway"/>
    <property type="evidence" value="ECO:0007669"/>
    <property type="project" value="TreeGrafter"/>
</dbReference>
<feature type="compositionally biased region" description="Low complexity" evidence="1">
    <location>
        <begin position="1"/>
        <end position="18"/>
    </location>
</feature>
<dbReference type="OrthoDB" id="1885901at2759"/>
<feature type="region of interest" description="Disordered" evidence="1">
    <location>
        <begin position="1"/>
        <end position="36"/>
    </location>
</feature>
<feature type="compositionally biased region" description="Basic and acidic residues" evidence="1">
    <location>
        <begin position="586"/>
        <end position="596"/>
    </location>
</feature>
<dbReference type="GO" id="GO:0071818">
    <property type="term" value="C:BAT3 complex"/>
    <property type="evidence" value="ECO:0007669"/>
    <property type="project" value="TreeGrafter"/>
</dbReference>
<dbReference type="GO" id="GO:0031593">
    <property type="term" value="F:polyubiquitin modification-dependent protein binding"/>
    <property type="evidence" value="ECO:0007669"/>
    <property type="project" value="TreeGrafter"/>
</dbReference>
<protein>
    <submittedName>
        <fullName evidence="2">Uncharacterized protein</fullName>
    </submittedName>
</protein>
<feature type="compositionally biased region" description="Polar residues" evidence="1">
    <location>
        <begin position="183"/>
        <end position="201"/>
    </location>
</feature>
<gene>
    <name evidence="2" type="ORF">QR98_0005520</name>
</gene>
<dbReference type="AlphaFoldDB" id="A0A131ZV53"/>
<feature type="region of interest" description="Disordered" evidence="1">
    <location>
        <begin position="175"/>
        <end position="232"/>
    </location>
</feature>
<sequence>MDESPPSQSSNNQMQSNPDRMDEHQSMESASSPGPTISDLINIKIKTIDSKNYQFQVENDIQIKAFKERIATEVDIEPECQRMIFCGRVLADDKTLKYYNFQIDPRNRTNPISLNVLDNNLSNSSGISLSLGSNQDNSNVSSNAVNNSADIAALIHDEDIDDEDLDDDLLGISSNRNIDDSLHSSTNTEINQSGRNDQQPIDPSAQNSSNTTTSASATSESSTTSQPRMSFFTNYPTHSPILLMEVDATINGHRTNLGPRPIPNFSISDLNVTINNLINNASNVTFNTSMSAPPPPPPTSSSSDLFQLVNADYNRLDGLRQPLQDSIREFLLSGQAWSLELARSQISQYISENHTTLENAASDLAINPDINIGDSLQNFFIEYFLKFLNSLMNLENNETFPSDVLSIINDLALNFNFFCELVFADPIQGRQGFITNLINQNTEFLDLRIRTFIINLINSRLANITNVFSPDQMNAVRSTIRRNVRETLLSNDLSSIQSRPMETPLATNNHLNDDNEDVEFSDAFSEIPSASSVPKTESSEEWQSLVPNEWVPIIQEDINKQKNIDNDHPPPFSDAYLSGMSKKRRLENDSKTNENK</sequence>
<dbReference type="SMART" id="SM00213">
    <property type="entry name" value="UBQ"/>
    <property type="match status" value="1"/>
</dbReference>
<dbReference type="GO" id="GO:0051787">
    <property type="term" value="F:misfolded protein binding"/>
    <property type="evidence" value="ECO:0007669"/>
    <property type="project" value="TreeGrafter"/>
</dbReference>
<dbReference type="InterPro" id="IPR029071">
    <property type="entry name" value="Ubiquitin-like_domsf"/>
</dbReference>
<dbReference type="PROSITE" id="PS50053">
    <property type="entry name" value="UBIQUITIN_2"/>
    <property type="match status" value="1"/>
</dbReference>